<evidence type="ECO:0000313" key="1">
    <source>
        <dbReference type="EMBL" id="ACL34920.1"/>
    </source>
</evidence>
<name>B8F1X4_BORGR</name>
<dbReference type="Proteomes" id="UP000006103">
    <property type="component" value="Plasmid PBr_lp28-7"/>
</dbReference>
<keyword evidence="2" id="KW-1185">Reference proteome</keyword>
<dbReference type="AlphaFoldDB" id="B8F1X4"/>
<proteinExistence type="predicted"/>
<keyword evidence="1" id="KW-0614">Plasmid</keyword>
<sequence length="43" mass="4863">MPINPSSLSFKIIKSLATPKPSFKKLSIIYHLFASEQMAKKIK</sequence>
<evidence type="ECO:0000313" key="2">
    <source>
        <dbReference type="Proteomes" id="UP000006103"/>
    </source>
</evidence>
<accession>B8F1X4</accession>
<protein>
    <submittedName>
        <fullName evidence="1">Uncharacterized protein</fullName>
    </submittedName>
</protein>
<organism evidence="1 2">
    <name type="scientific">Borreliella garinii PBr</name>
    <dbReference type="NCBI Taxonomy" id="498743"/>
    <lineage>
        <taxon>Bacteria</taxon>
        <taxon>Pseudomonadati</taxon>
        <taxon>Spirochaetota</taxon>
        <taxon>Spirochaetia</taxon>
        <taxon>Spirochaetales</taxon>
        <taxon>Borreliaceae</taxon>
        <taxon>Borreliella</taxon>
    </lineage>
</organism>
<dbReference type="EMBL" id="CP001311">
    <property type="protein sequence ID" value="ACL34920.1"/>
    <property type="molecule type" value="Genomic_DNA"/>
</dbReference>
<gene>
    <name evidence="1" type="ORF">BGAPBR_Aa0006</name>
</gene>
<reference evidence="1 2" key="1">
    <citation type="journal article" date="2011" name="J. Bacteriol.">
        <title>Whole-genome sequences of two Borrelia afzelii and two Borrelia garinii Lyme disease agent isolates.</title>
        <authorList>
            <person name="Casjens S.R."/>
            <person name="Mongodin E.F."/>
            <person name="Qiu W.-G."/>
            <person name="Dunn J.J."/>
            <person name="Luft B.J."/>
            <person name="Fraser-Liggett C.M."/>
            <person name="Schutzer S.E."/>
        </authorList>
    </citation>
    <scope>NUCLEOTIDE SEQUENCE [LARGE SCALE GENOMIC DNA]</scope>
    <source>
        <strain evidence="1 2">PBr</strain>
    </source>
</reference>
<geneLocation type="plasmid" evidence="1 2">
    <name>PBr_lp28-7</name>
</geneLocation>